<dbReference type="PATRIC" id="fig|941280.3.peg.4488"/>
<dbReference type="InterPro" id="IPR005619">
    <property type="entry name" value="Uncharacterised_YajG"/>
</dbReference>
<organism evidence="1 2">
    <name type="scientific">Escherichia coli O25b:H4</name>
    <dbReference type="NCBI Taxonomy" id="941280"/>
    <lineage>
        <taxon>Bacteria</taxon>
        <taxon>Pseudomonadati</taxon>
        <taxon>Pseudomonadota</taxon>
        <taxon>Gammaproteobacteria</taxon>
        <taxon>Enterobacterales</taxon>
        <taxon>Enterobacteriaceae</taxon>
        <taxon>Escherichia</taxon>
    </lineage>
</organism>
<accession>A0A192CJU4</accession>
<reference evidence="1 2" key="1">
    <citation type="submission" date="2016-03" db="EMBL/GenBank/DDBJ databases">
        <title>Genome Sequence and Comparative Pathogenic Determinants of Uropathogenic Escherichia coli O25b:H4, a Clinical Isolate from Saudi Arabia.</title>
        <authorList>
            <person name="Alyamani E.A.J."/>
            <person name="Khiyami M.A."/>
            <person name="Booq R.Y."/>
            <person name="Bahwerth F.S."/>
            <person name="Vaisvil B."/>
            <person name="Schmitt D.P."/>
            <person name="Kapatral V."/>
        </authorList>
    </citation>
    <scope>NUCLEOTIDE SEQUENCE [LARGE SCALE GENOMIC DNA]</scope>
    <source>
        <strain evidence="1 2">O25b:H4</strain>
    </source>
</reference>
<gene>
    <name evidence="1" type="ORF">WLH_04518</name>
</gene>
<sequence>MKHRPRISVSFTRGDYFVNMMNLHALPTSPRRWQCYDGGNFYQTRLRVSESPNMFKKILFPLVALFMLAGCAKPPTTIEVSPTITLPQQDPSLMGVTVSINGADQRTDQALAKVTRDNQIVTLTASRDLRFLLQEVLEKQMTARGYMVGPNGPVNLQIIVSQLYADVSQGNVRYNIATKADIAIIATAQNGNKMTKNYRASYNVEGAFQASNKNIADAVNSVLTDTIADMSQDTSIHEFIKQNAR</sequence>
<dbReference type="AlphaFoldDB" id="A0A192CJU4"/>
<dbReference type="EMBL" id="CP015085">
    <property type="protein sequence ID" value="ANK05779.1"/>
    <property type="molecule type" value="Genomic_DNA"/>
</dbReference>
<name>A0A192CJU4_ECO25</name>
<evidence type="ECO:0000313" key="1">
    <source>
        <dbReference type="EMBL" id="ANK05779.1"/>
    </source>
</evidence>
<dbReference type="Pfam" id="PF03923">
    <property type="entry name" value="Lipoprotein_16"/>
    <property type="match status" value="1"/>
</dbReference>
<dbReference type="NCBIfam" id="NF008637">
    <property type="entry name" value="PRK11627.1"/>
    <property type="match status" value="1"/>
</dbReference>
<protein>
    <submittedName>
        <fullName evidence="1">YajG</fullName>
    </submittedName>
</protein>
<dbReference type="Proteomes" id="UP000183316">
    <property type="component" value="Chromosome"/>
</dbReference>
<evidence type="ECO:0000313" key="2">
    <source>
        <dbReference type="Proteomes" id="UP000183316"/>
    </source>
</evidence>
<proteinExistence type="predicted"/>